<dbReference type="InterPro" id="IPR052147">
    <property type="entry name" value="PP2-like/Lectin"/>
</dbReference>
<evidence type="ECO:0000313" key="2">
    <source>
        <dbReference type="EMBL" id="CAK9321327.1"/>
    </source>
</evidence>
<evidence type="ECO:0000313" key="3">
    <source>
        <dbReference type="Proteomes" id="UP001642487"/>
    </source>
</evidence>
<organism evidence="2 3">
    <name type="scientific">Citrullus colocynthis</name>
    <name type="common">colocynth</name>
    <dbReference type="NCBI Taxonomy" id="252529"/>
    <lineage>
        <taxon>Eukaryota</taxon>
        <taxon>Viridiplantae</taxon>
        <taxon>Streptophyta</taxon>
        <taxon>Embryophyta</taxon>
        <taxon>Tracheophyta</taxon>
        <taxon>Spermatophyta</taxon>
        <taxon>Magnoliopsida</taxon>
        <taxon>eudicotyledons</taxon>
        <taxon>Gunneridae</taxon>
        <taxon>Pentapetalae</taxon>
        <taxon>rosids</taxon>
        <taxon>fabids</taxon>
        <taxon>Cucurbitales</taxon>
        <taxon>Cucurbitaceae</taxon>
        <taxon>Benincaseae</taxon>
        <taxon>Citrullus</taxon>
    </lineage>
</organism>
<proteinExistence type="predicted"/>
<dbReference type="EMBL" id="OZ021738">
    <property type="protein sequence ID" value="CAK9321327.1"/>
    <property type="molecule type" value="Genomic_DNA"/>
</dbReference>
<sequence length="174" mass="19733">MDERVGQAVRKKKHPAPSEKDGSENVKIQPRDLKIAWGSDNTQWKIEKPNEEEGSYAEAIRLTWLEVKATYKGPKAGSKYRIGFNISLNSDAFGWDSSPVFLMAKVGDSGSYTWKRLYINTRDIGLTPIDFPSNFEINIPISADDTTLRFGLYEIWGGRWKGGLRIHHAFVNKV</sequence>
<dbReference type="PANTHER" id="PTHR48478:SF1">
    <property type="entry name" value="LECTIN-LIKE"/>
    <property type="match status" value="1"/>
</dbReference>
<dbReference type="Pfam" id="PF14299">
    <property type="entry name" value="PP2"/>
    <property type="match status" value="1"/>
</dbReference>
<dbReference type="InterPro" id="IPR025886">
    <property type="entry name" value="PP2-like"/>
</dbReference>
<feature type="compositionally biased region" description="Basic and acidic residues" evidence="1">
    <location>
        <begin position="16"/>
        <end position="30"/>
    </location>
</feature>
<dbReference type="PANTHER" id="PTHR48478">
    <property type="entry name" value="LECTIN-LIKE"/>
    <property type="match status" value="1"/>
</dbReference>
<evidence type="ECO:0000256" key="1">
    <source>
        <dbReference type="SAM" id="MobiDB-lite"/>
    </source>
</evidence>
<feature type="region of interest" description="Disordered" evidence="1">
    <location>
        <begin position="1"/>
        <end position="30"/>
    </location>
</feature>
<protein>
    <recommendedName>
        <fullName evidence="4">Protein PHLOEM PROTEIN 2-LIKE A9-like</fullName>
    </recommendedName>
</protein>
<gene>
    <name evidence="2" type="ORF">CITCOLO1_LOCUS13397</name>
</gene>
<reference evidence="2 3" key="1">
    <citation type="submission" date="2024-03" db="EMBL/GenBank/DDBJ databases">
        <authorList>
            <person name="Gkanogiannis A."/>
            <person name="Becerra Lopez-Lavalle L."/>
        </authorList>
    </citation>
    <scope>NUCLEOTIDE SEQUENCE [LARGE SCALE GENOMIC DNA]</scope>
</reference>
<evidence type="ECO:0008006" key="4">
    <source>
        <dbReference type="Google" id="ProtNLM"/>
    </source>
</evidence>
<name>A0ABP0YN21_9ROSI</name>
<keyword evidence="3" id="KW-1185">Reference proteome</keyword>
<accession>A0ABP0YN21</accession>
<dbReference type="Proteomes" id="UP001642487">
    <property type="component" value="Chromosome 4"/>
</dbReference>